<keyword evidence="3" id="KW-1185">Reference proteome</keyword>
<reference evidence="2 3" key="1">
    <citation type="submission" date="2016-09" db="EMBL/GenBank/DDBJ databases">
        <authorList>
            <person name="Capua I."/>
            <person name="De Benedictis P."/>
            <person name="Joannis T."/>
            <person name="Lombin L.H."/>
            <person name="Cattoli G."/>
        </authorList>
    </citation>
    <scope>NUCLEOTIDE SEQUENCE [LARGE SCALE GENOMIC DNA]</scope>
    <source>
        <strain evidence="2 3">IMI 309357</strain>
    </source>
</reference>
<accession>A0A1G4B4A2</accession>
<feature type="chain" id="PRO_5009602445" evidence="1">
    <location>
        <begin position="20"/>
        <end position="173"/>
    </location>
</feature>
<protein>
    <submittedName>
        <fullName evidence="2">Uncharacterized protein</fullName>
    </submittedName>
</protein>
<dbReference type="GeneID" id="34561779"/>
<comment type="caution">
    <text evidence="2">The sequence shown here is derived from an EMBL/GenBank/DDBJ whole genome shotgun (WGS) entry which is preliminary data.</text>
</comment>
<name>A0A1G4B4A2_9PEZI</name>
<proteinExistence type="predicted"/>
<dbReference type="Gene3D" id="2.60.20.10">
    <property type="entry name" value="Crystallins"/>
    <property type="match status" value="1"/>
</dbReference>
<dbReference type="EMBL" id="MJBS01000074">
    <property type="protein sequence ID" value="OHE96102.1"/>
    <property type="molecule type" value="Genomic_DNA"/>
</dbReference>
<evidence type="ECO:0000256" key="1">
    <source>
        <dbReference type="SAM" id="SignalP"/>
    </source>
</evidence>
<dbReference type="RefSeq" id="XP_022473263.1">
    <property type="nucleotide sequence ID" value="XM_022620269.1"/>
</dbReference>
<organism evidence="2 3">
    <name type="scientific">Colletotrichum orchidophilum</name>
    <dbReference type="NCBI Taxonomy" id="1209926"/>
    <lineage>
        <taxon>Eukaryota</taxon>
        <taxon>Fungi</taxon>
        <taxon>Dikarya</taxon>
        <taxon>Ascomycota</taxon>
        <taxon>Pezizomycotina</taxon>
        <taxon>Sordariomycetes</taxon>
        <taxon>Hypocreomycetidae</taxon>
        <taxon>Glomerellales</taxon>
        <taxon>Glomerellaceae</taxon>
        <taxon>Colletotrichum</taxon>
    </lineage>
</organism>
<gene>
    <name evidence="2" type="ORF">CORC01_08639</name>
</gene>
<feature type="signal peptide" evidence="1">
    <location>
        <begin position="1"/>
        <end position="19"/>
    </location>
</feature>
<keyword evidence="1" id="KW-0732">Signal</keyword>
<dbReference type="AlphaFoldDB" id="A0A1G4B4A2"/>
<dbReference type="Proteomes" id="UP000176998">
    <property type="component" value="Unassembled WGS sequence"/>
</dbReference>
<evidence type="ECO:0000313" key="3">
    <source>
        <dbReference type="Proteomes" id="UP000176998"/>
    </source>
</evidence>
<sequence length="173" mass="18367">MRSPSSLLALASLLRLVSAAVITGLDASPESRSVLWEDLAVNPELSERQPGGVFITTDIGWGGTTGYAKQPYDLCIVLTSPWYHTISSIGPDAGNAIVVSEDNSCAGNSYTIFNPGSNQGWNDRIGSFRVRQIPGDQCIGEVNYQRLPGVDCGRCCNGCNRSGTDCCPAGVFC</sequence>
<dbReference type="STRING" id="1209926.A0A1G4B4A2"/>
<evidence type="ECO:0000313" key="2">
    <source>
        <dbReference type="EMBL" id="OHE96102.1"/>
    </source>
</evidence>
<dbReference type="OrthoDB" id="2910287at2759"/>